<dbReference type="EMBL" id="CAADFQ010000012">
    <property type="protein sequence ID" value="VFK29834.1"/>
    <property type="molecule type" value="Genomic_DNA"/>
</dbReference>
<organism evidence="3">
    <name type="scientific">Candidatus Kentrum sp. MB</name>
    <dbReference type="NCBI Taxonomy" id="2138164"/>
    <lineage>
        <taxon>Bacteria</taxon>
        <taxon>Pseudomonadati</taxon>
        <taxon>Pseudomonadota</taxon>
        <taxon>Gammaproteobacteria</taxon>
        <taxon>Candidatus Kentrum</taxon>
    </lineage>
</organism>
<gene>
    <name evidence="2" type="ORF">BECKMB1821G_GA0114241_101129</name>
    <name evidence="4" type="ORF">BECKMB1821H_GA0114242_101319</name>
    <name evidence="3" type="ORF">BECKMB1821I_GA0114274_101219</name>
</gene>
<name>A0A450XKN4_9GAMM</name>
<reference evidence="3" key="1">
    <citation type="submission" date="2019-02" db="EMBL/GenBank/DDBJ databases">
        <authorList>
            <person name="Gruber-Vodicka R. H."/>
            <person name="Seah K. B. B."/>
        </authorList>
    </citation>
    <scope>NUCLEOTIDE SEQUENCE</scope>
    <source>
        <strain evidence="2">BECK_BZ197</strain>
        <strain evidence="4">BECK_BZ198</strain>
        <strain evidence="3">BECK_BZ199</strain>
    </source>
</reference>
<evidence type="ECO:0000313" key="4">
    <source>
        <dbReference type="EMBL" id="VFK74961.1"/>
    </source>
</evidence>
<dbReference type="InterPro" id="IPR029060">
    <property type="entry name" value="PIN-like_dom_sf"/>
</dbReference>
<dbReference type="EMBL" id="CAADGH010000013">
    <property type="protein sequence ID" value="VFK74961.1"/>
    <property type="molecule type" value="Genomic_DNA"/>
</dbReference>
<feature type="domain" description="PIN" evidence="1">
    <location>
        <begin position="2"/>
        <end position="113"/>
    </location>
</feature>
<dbReference type="AlphaFoldDB" id="A0A450XKN4"/>
<evidence type="ECO:0000313" key="3">
    <source>
        <dbReference type="EMBL" id="VFK29834.1"/>
    </source>
</evidence>
<dbReference type="Pfam" id="PF01850">
    <property type="entry name" value="PIN"/>
    <property type="match status" value="1"/>
</dbReference>
<accession>A0A450XKN4</accession>
<dbReference type="InterPro" id="IPR002716">
    <property type="entry name" value="PIN_dom"/>
</dbReference>
<proteinExistence type="predicted"/>
<sequence length="130" mass="14566">MALIGKEEGFKTVRDLLERASSEKSRIFISTVTVIEVFYISLRKQGKTVAEERLALLETLPLIQESLTPDLCRTIGEIKATRPMSFADSCIAGLSKSKDAILVHKDPEFESVKGEIRQLKLPYKRKAGKN</sequence>
<dbReference type="Gene3D" id="3.40.50.1010">
    <property type="entry name" value="5'-nuclease"/>
    <property type="match status" value="1"/>
</dbReference>
<dbReference type="SUPFAM" id="SSF88723">
    <property type="entry name" value="PIN domain-like"/>
    <property type="match status" value="1"/>
</dbReference>
<evidence type="ECO:0000259" key="1">
    <source>
        <dbReference type="Pfam" id="PF01850"/>
    </source>
</evidence>
<evidence type="ECO:0000313" key="2">
    <source>
        <dbReference type="EMBL" id="VFK25081.1"/>
    </source>
</evidence>
<protein>
    <submittedName>
        <fullName evidence="3">Predicted nucleic acid-binding protein, contains PIN domain</fullName>
    </submittedName>
</protein>
<dbReference type="EMBL" id="CAADFO010000011">
    <property type="protein sequence ID" value="VFK25081.1"/>
    <property type="molecule type" value="Genomic_DNA"/>
</dbReference>